<keyword evidence="1" id="KW-1133">Transmembrane helix</keyword>
<organism evidence="2 3">
    <name type="scientific">Mycobacterium phage Mindy</name>
    <dbReference type="NCBI Taxonomy" id="1647311"/>
    <lineage>
        <taxon>Viruses</taxon>
        <taxon>Duplodnaviria</taxon>
        <taxon>Heunggongvirae</taxon>
        <taxon>Uroviricota</taxon>
        <taxon>Caudoviricetes</taxon>
        <taxon>Kostyavirus</taxon>
        <taxon>Kostyavirus toto</taxon>
    </lineage>
</organism>
<name>A0A0F6WF18_9CAUD</name>
<keyword evidence="1" id="KW-0472">Membrane</keyword>
<dbReference type="RefSeq" id="YP_009225320.1">
    <property type="nucleotide sequence ID" value="NC_029093.1"/>
</dbReference>
<dbReference type="EMBL" id="KR080204">
    <property type="protein sequence ID" value="AKF15063.1"/>
    <property type="molecule type" value="Genomic_DNA"/>
</dbReference>
<evidence type="ECO:0000313" key="3">
    <source>
        <dbReference type="Proteomes" id="UP000201946"/>
    </source>
</evidence>
<dbReference type="Proteomes" id="UP000201946">
    <property type="component" value="Segment"/>
</dbReference>
<evidence type="ECO:0000256" key="1">
    <source>
        <dbReference type="SAM" id="Phobius"/>
    </source>
</evidence>
<sequence length="127" mass="13230">MDKIRQYYYLAAAAIAGLIPILNILHVLSDDQILSVNQIIASIGSLIGAAGVGTAGVILGKQRKEGVLEKLDPADKVVTGIQEAVTAAAHANDQLDRVKEVVNTLNPGTVIGNLVEQAIAAAARPRV</sequence>
<proteinExistence type="predicted"/>
<dbReference type="GeneID" id="26796316"/>
<dbReference type="Pfam" id="PF16081">
    <property type="entry name" value="Phage_holin_7_1"/>
    <property type="match status" value="1"/>
</dbReference>
<accession>A0A0F6WF18</accession>
<gene>
    <name evidence="2" type="primary">33</name>
    <name evidence="2" type="ORF">SEA_MINDY_33</name>
</gene>
<dbReference type="KEGG" id="vg:26796316"/>
<evidence type="ECO:0000313" key="2">
    <source>
        <dbReference type="EMBL" id="AKF15063.1"/>
    </source>
</evidence>
<feature type="transmembrane region" description="Helical" evidence="1">
    <location>
        <begin position="39"/>
        <end position="60"/>
    </location>
</feature>
<keyword evidence="1" id="KW-0812">Transmembrane</keyword>
<reference evidence="2 3" key="1">
    <citation type="journal article" date="2015" name="Genome Announc.">
        <title>Genome Sequence of Mycobacteriophage Mindy.</title>
        <authorList>
            <person name="Pope W.H."/>
            <person name="Bernstein N.I."/>
            <person name="Fasolas C.S."/>
            <person name="Mezghani N."/>
            <person name="Pressimone C.A."/>
            <person name="Selvakumar P."/>
            <person name="Stanton A.C."/>
            <person name="Lapin J.S."/>
            <person name="Prout A.K."/>
            <person name="Grubb S.R."/>
            <person name="Warner M.H."/>
            <person name="Bowman C.A."/>
            <person name="Russell D.A."/>
            <person name="Hatfull G.F."/>
        </authorList>
    </citation>
    <scope>NUCLEOTIDE SEQUENCE [LARGE SCALE GENOMIC DNA]</scope>
</reference>
<protein>
    <submittedName>
        <fullName evidence="2">Holin</fullName>
    </submittedName>
</protein>
<feature type="transmembrane region" description="Helical" evidence="1">
    <location>
        <begin position="7"/>
        <end position="27"/>
    </location>
</feature>
<dbReference type="InterPro" id="IPR032121">
    <property type="entry name" value="Myco_phage_holin"/>
</dbReference>